<gene>
    <name evidence="2" type="ORF">TGAMA5MH_04603</name>
</gene>
<evidence type="ECO:0000313" key="3">
    <source>
        <dbReference type="Proteomes" id="UP000236546"/>
    </source>
</evidence>
<dbReference type="OrthoDB" id="3467882at2759"/>
<dbReference type="EMBL" id="MTYH01000037">
    <property type="protein sequence ID" value="PNP43631.1"/>
    <property type="molecule type" value="Genomic_DNA"/>
</dbReference>
<keyword evidence="1" id="KW-0732">Signal</keyword>
<comment type="caution">
    <text evidence="2">The sequence shown here is derived from an EMBL/GenBank/DDBJ whole genome shotgun (WGS) entry which is preliminary data.</text>
</comment>
<protein>
    <submittedName>
        <fullName evidence="2">Uncharacterized protein</fullName>
    </submittedName>
</protein>
<feature type="chain" id="PRO_5014461472" evidence="1">
    <location>
        <begin position="23"/>
        <end position="289"/>
    </location>
</feature>
<organism evidence="2 3">
    <name type="scientific">Trichoderma gamsii</name>
    <dbReference type="NCBI Taxonomy" id="398673"/>
    <lineage>
        <taxon>Eukaryota</taxon>
        <taxon>Fungi</taxon>
        <taxon>Dikarya</taxon>
        <taxon>Ascomycota</taxon>
        <taxon>Pezizomycotina</taxon>
        <taxon>Sordariomycetes</taxon>
        <taxon>Hypocreomycetidae</taxon>
        <taxon>Hypocreales</taxon>
        <taxon>Hypocreaceae</taxon>
        <taxon>Trichoderma</taxon>
    </lineage>
</organism>
<reference evidence="2 3" key="1">
    <citation type="submission" date="2017-02" db="EMBL/GenBank/DDBJ databases">
        <title>Genomes of Trichoderma spp. with biocontrol activity.</title>
        <authorList>
            <person name="Gardiner D."/>
            <person name="Kazan K."/>
            <person name="Vos C."/>
            <person name="Harvey P."/>
        </authorList>
    </citation>
    <scope>NUCLEOTIDE SEQUENCE [LARGE SCALE GENOMIC DNA]</scope>
    <source>
        <strain evidence="2 3">A5MH</strain>
    </source>
</reference>
<dbReference type="Proteomes" id="UP000236546">
    <property type="component" value="Unassembled WGS sequence"/>
</dbReference>
<accession>A0A2K0TDN6</accession>
<name>A0A2K0TDN6_9HYPO</name>
<evidence type="ECO:0000313" key="2">
    <source>
        <dbReference type="EMBL" id="PNP43631.1"/>
    </source>
</evidence>
<sequence length="289" mass="32765">MRFLFFLATSFLSAMVWAGGYAGCLERVMFFQAYEIDALLPSGQSIGYRCLKWDPQREVCRNNQWKACEGDLEGNRCSFENFMSQINRNSPNPRQWPEYTSENKLDAKATALNCLKAYKATGRPIPDIAPFKIMKGGTVDYRVAVQELGRRVDNRWKALDVAAKEANKPAFAAFDATVDEIIRARRGDTGVLMYEAAKKTLEHDDNVTLKVEDLGTNPDPDERDPTKKEWKEVKWPETLSTAIEDGIPDAEKTVEGWVRSYIKNDPSSTTHRSMMKSFKGIVAGRKLCR</sequence>
<evidence type="ECO:0000256" key="1">
    <source>
        <dbReference type="SAM" id="SignalP"/>
    </source>
</evidence>
<feature type="signal peptide" evidence="1">
    <location>
        <begin position="1"/>
        <end position="22"/>
    </location>
</feature>
<dbReference type="AlphaFoldDB" id="A0A2K0TDN6"/>
<proteinExistence type="predicted"/>